<evidence type="ECO:0000256" key="1">
    <source>
        <dbReference type="SAM" id="MobiDB-lite"/>
    </source>
</evidence>
<gene>
    <name evidence="2" type="ORF">FTUN_1545</name>
</gene>
<dbReference type="EMBL" id="CP053452">
    <property type="protein sequence ID" value="QJW94026.1"/>
    <property type="molecule type" value="Genomic_DNA"/>
</dbReference>
<dbReference type="RefSeq" id="WP_171470113.1">
    <property type="nucleotide sequence ID" value="NZ_CP053452.2"/>
</dbReference>
<feature type="region of interest" description="Disordered" evidence="1">
    <location>
        <begin position="133"/>
        <end position="152"/>
    </location>
</feature>
<dbReference type="Proteomes" id="UP000503447">
    <property type="component" value="Chromosome"/>
</dbReference>
<dbReference type="KEGG" id="ftj:FTUN_1545"/>
<accession>A0A6M5YL61</accession>
<reference evidence="3" key="1">
    <citation type="submission" date="2020-05" db="EMBL/GenBank/DDBJ databases">
        <title>Frigoriglobus tundricola gen. nov., sp. nov., a psychrotolerant cellulolytic planctomycete of the family Gemmataceae with two divergent copies of 16S rRNA gene.</title>
        <authorList>
            <person name="Kulichevskaya I.S."/>
            <person name="Ivanova A.A."/>
            <person name="Naumoff D.G."/>
            <person name="Beletsky A.V."/>
            <person name="Rijpstra W.I.C."/>
            <person name="Sinninghe Damste J.S."/>
            <person name="Mardanov A.V."/>
            <person name="Ravin N.V."/>
            <person name="Dedysh S.N."/>
        </authorList>
    </citation>
    <scope>NUCLEOTIDE SEQUENCE [LARGE SCALE GENOMIC DNA]</scope>
    <source>
        <strain evidence="3">PL17</strain>
    </source>
</reference>
<evidence type="ECO:0000313" key="3">
    <source>
        <dbReference type="Proteomes" id="UP000503447"/>
    </source>
</evidence>
<name>A0A6M5YL61_9BACT</name>
<protein>
    <submittedName>
        <fullName evidence="2">Uncharacterized protein</fullName>
    </submittedName>
</protein>
<keyword evidence="3" id="KW-1185">Reference proteome</keyword>
<dbReference type="AlphaFoldDB" id="A0A6M5YL61"/>
<organism evidence="2 3">
    <name type="scientific">Frigoriglobus tundricola</name>
    <dbReference type="NCBI Taxonomy" id="2774151"/>
    <lineage>
        <taxon>Bacteria</taxon>
        <taxon>Pseudomonadati</taxon>
        <taxon>Planctomycetota</taxon>
        <taxon>Planctomycetia</taxon>
        <taxon>Gemmatales</taxon>
        <taxon>Gemmataceae</taxon>
        <taxon>Frigoriglobus</taxon>
    </lineage>
</organism>
<evidence type="ECO:0000313" key="2">
    <source>
        <dbReference type="EMBL" id="QJW94026.1"/>
    </source>
</evidence>
<proteinExistence type="predicted"/>
<sequence length="322" mass="34557">MSEVPVLDPAQRDAVRSAVLAAAVTPQKRADLVKAAKAVVTAKKDKEKKAVAEGVIDEMIQAGELHKQSAAATAPIGITKPPLKNDPEKVRAALLASAETPQTLAKLITAAVAATKADKAFVTDEANKLISSEQLHKHSTAAKPPYGAKKKEAPHALDIAPGKAAFAGLLKAAKKVTNVAPGVSLDEVIQRLRAALANEVARPVPVVAAPPPVAPPLAHPEPAPVAAPITPEQIRSGLRAAYDELCLFPEFEDKLVEIRRLYHTAARLLPGLTVPQFHHELEHLQGLRQLELHSLNEVQQAKEPELAIRHNDRLLYYVMWGK</sequence>